<reference evidence="3" key="1">
    <citation type="submission" date="2016-11" db="UniProtKB">
        <authorList>
            <consortium name="WormBaseParasite"/>
        </authorList>
    </citation>
    <scope>IDENTIFICATION</scope>
</reference>
<feature type="compositionally biased region" description="Polar residues" evidence="1">
    <location>
        <begin position="58"/>
        <end position="67"/>
    </location>
</feature>
<feature type="region of interest" description="Disordered" evidence="1">
    <location>
        <begin position="272"/>
        <end position="336"/>
    </location>
</feature>
<feature type="compositionally biased region" description="Basic and acidic residues" evidence="1">
    <location>
        <begin position="1"/>
        <end position="10"/>
    </location>
</feature>
<feature type="compositionally biased region" description="Basic and acidic residues" evidence="1">
    <location>
        <begin position="17"/>
        <end position="26"/>
    </location>
</feature>
<dbReference type="InterPro" id="IPR052600">
    <property type="entry name" value="Nuc_rcpt_coact/corep"/>
</dbReference>
<dbReference type="InterPro" id="IPR036621">
    <property type="entry name" value="Anticodon-bd_dom_sf"/>
</dbReference>
<dbReference type="AlphaFoldDB" id="A0A1I8GW33"/>
<dbReference type="Gene3D" id="3.40.50.800">
    <property type="entry name" value="Anticodon-binding domain"/>
    <property type="match status" value="1"/>
</dbReference>
<keyword evidence="2" id="KW-1185">Reference proteome</keyword>
<proteinExistence type="predicted"/>
<dbReference type="Proteomes" id="UP000095280">
    <property type="component" value="Unplaced"/>
</dbReference>
<feature type="compositionally biased region" description="Gly residues" evidence="1">
    <location>
        <begin position="324"/>
        <end position="336"/>
    </location>
</feature>
<feature type="compositionally biased region" description="Gly residues" evidence="1">
    <location>
        <begin position="272"/>
        <end position="288"/>
    </location>
</feature>
<dbReference type="PANTHER" id="PTHR23295">
    <property type="entry name" value="NUCLEAR RECEPTOR COACTIVATOR 5-RELATED"/>
    <property type="match status" value="1"/>
</dbReference>
<dbReference type="PANTHER" id="PTHR23295:SF6">
    <property type="entry name" value="NEOSIN, ISOFORM A"/>
    <property type="match status" value="1"/>
</dbReference>
<dbReference type="SUPFAM" id="SSF52954">
    <property type="entry name" value="Class II aaRS ABD-related"/>
    <property type="match status" value="1"/>
</dbReference>
<organism evidence="2 3">
    <name type="scientific">Macrostomum lignano</name>
    <dbReference type="NCBI Taxonomy" id="282301"/>
    <lineage>
        <taxon>Eukaryota</taxon>
        <taxon>Metazoa</taxon>
        <taxon>Spiralia</taxon>
        <taxon>Lophotrochozoa</taxon>
        <taxon>Platyhelminthes</taxon>
        <taxon>Rhabditophora</taxon>
        <taxon>Macrostomorpha</taxon>
        <taxon>Macrostomida</taxon>
        <taxon>Macrostomidae</taxon>
        <taxon>Macrostomum</taxon>
    </lineage>
</organism>
<protein>
    <submittedName>
        <fullName evidence="3">Nuclear receptor coactivator 5</fullName>
    </submittedName>
</protein>
<evidence type="ECO:0000313" key="3">
    <source>
        <dbReference type="WBParaSite" id="maker-uti_cns_0003347-snap-gene-0.17-mRNA-1"/>
    </source>
</evidence>
<name>A0A1I8GW33_9PLAT</name>
<feature type="compositionally biased region" description="Low complexity" evidence="1">
    <location>
        <begin position="296"/>
        <end position="314"/>
    </location>
</feature>
<feature type="region of interest" description="Disordered" evidence="1">
    <location>
        <begin position="1"/>
        <end position="76"/>
    </location>
</feature>
<evidence type="ECO:0000256" key="1">
    <source>
        <dbReference type="SAM" id="MobiDB-lite"/>
    </source>
</evidence>
<dbReference type="WBParaSite" id="maker-uti_cns_0003347-snap-gene-0.17-mRNA-1">
    <property type="protein sequence ID" value="maker-uti_cns_0003347-snap-gene-0.17-mRNA-1"/>
    <property type="gene ID" value="maker-uti_cns_0003347-snap-gene-0.17"/>
</dbReference>
<feature type="compositionally biased region" description="Low complexity" evidence="1">
    <location>
        <begin position="36"/>
        <end position="57"/>
    </location>
</feature>
<evidence type="ECO:0000313" key="2">
    <source>
        <dbReference type="Proteomes" id="UP000095280"/>
    </source>
</evidence>
<accession>A0A1I8GW33</accession>
<sequence>DRDRDRDRGGRRGPSFNRDRDRDERSSVGAAQAIGSSMVPPSFPQQQQQQPAPESTPHQSNQSQHQVPLQRHPPLHPTERAYDAAVIASSTEVRPYAESVERRLNRLSLSTNLIVLKHESLMPLAMEDLARTGVLYAVILNRQNELHQSCTVRIFYGQQPFEHRNMPIDDAQSMLGRHFETVLRDLRELPPPASVAAPTGNERLPAGFVRPTPRLMHLLHLLADHRMLSGRELDELAEFISARRERLAAGAGSPNIGQIQKALDSLFGGSGGGGSGAGAGGAGGGGGPSLPPLPTLPAQQQPQPQPQSRQPSGADPRLARYGGFPRGGGSGGHENW</sequence>